<dbReference type="Pfam" id="PF00106">
    <property type="entry name" value="adh_short"/>
    <property type="match status" value="1"/>
</dbReference>
<sequence>MREHPSTDDLLPDDLRRGRIARQDGRTWLITGATNGVGREVARAAAAAGARVVVPARDAARGAALAAELERCGGSARALALDLAELASIEAFGAALDEPVDVLVHNAGAVVPRRRETVDGFELVLGTNLLGPHALTCRIADRLRGRTVVVGSGAHRAGRIDAADPHFRHRRWSIAAAYAQSKLGDMLWARALQPRLAARDDRLDVQLAHPGWARTNIQNVTGSRALDRLVTVATRPLSQPAADGALPILAAAVADLPPLTYVGPDGWRRWRGAPAIERPSELALDDRAAEAAWALCVRETGLDLPG</sequence>
<dbReference type="PANTHER" id="PTHR43157:SF31">
    <property type="entry name" value="PHOSPHATIDYLINOSITOL-GLYCAN BIOSYNTHESIS CLASS F PROTEIN"/>
    <property type="match status" value="1"/>
</dbReference>
<reference evidence="4" key="1">
    <citation type="journal article" date="2019" name="Int. J. Syst. Evol. Microbiol.">
        <title>The Global Catalogue of Microorganisms (GCM) 10K type strain sequencing project: providing services to taxonomists for standard genome sequencing and annotation.</title>
        <authorList>
            <consortium name="The Broad Institute Genomics Platform"/>
            <consortium name="The Broad Institute Genome Sequencing Center for Infectious Disease"/>
            <person name="Wu L."/>
            <person name="Ma J."/>
        </authorList>
    </citation>
    <scope>NUCLEOTIDE SEQUENCE [LARGE SCALE GENOMIC DNA]</scope>
    <source>
        <strain evidence="4">CGMCC 1.6960</strain>
    </source>
</reference>
<comment type="caution">
    <text evidence="3">The sequence shown here is derived from an EMBL/GenBank/DDBJ whole genome shotgun (WGS) entry which is preliminary data.</text>
</comment>
<proteinExistence type="inferred from homology"/>
<dbReference type="RefSeq" id="WP_188716662.1">
    <property type="nucleotide sequence ID" value="NZ_BAABBD010000006.1"/>
</dbReference>
<dbReference type="InterPro" id="IPR036291">
    <property type="entry name" value="NAD(P)-bd_dom_sf"/>
</dbReference>
<dbReference type="EMBL" id="BMLM01000001">
    <property type="protein sequence ID" value="GGN81231.1"/>
    <property type="molecule type" value="Genomic_DNA"/>
</dbReference>
<dbReference type="InterPro" id="IPR002347">
    <property type="entry name" value="SDR_fam"/>
</dbReference>
<dbReference type="PANTHER" id="PTHR43157">
    <property type="entry name" value="PHOSPHATIDYLINOSITOL-GLYCAN BIOSYNTHESIS CLASS F PROTEIN-RELATED"/>
    <property type="match status" value="1"/>
</dbReference>
<evidence type="ECO:0000256" key="1">
    <source>
        <dbReference type="ARBA" id="ARBA00006484"/>
    </source>
</evidence>
<keyword evidence="2" id="KW-0560">Oxidoreductase</keyword>
<dbReference type="PRINTS" id="PR00081">
    <property type="entry name" value="GDHRDH"/>
</dbReference>
<keyword evidence="4" id="KW-1185">Reference proteome</keyword>
<organism evidence="3 4">
    <name type="scientific">Agrococcus terreus</name>
    <dbReference type="NCBI Taxonomy" id="574649"/>
    <lineage>
        <taxon>Bacteria</taxon>
        <taxon>Bacillati</taxon>
        <taxon>Actinomycetota</taxon>
        <taxon>Actinomycetes</taxon>
        <taxon>Micrococcales</taxon>
        <taxon>Microbacteriaceae</taxon>
        <taxon>Agrococcus</taxon>
    </lineage>
</organism>
<name>A0ABQ2KGM5_9MICO</name>
<gene>
    <name evidence="3" type="ORF">GCM10010968_09870</name>
</gene>
<accession>A0ABQ2KGM5</accession>
<dbReference type="InterPro" id="IPR020904">
    <property type="entry name" value="Sc_DH/Rdtase_CS"/>
</dbReference>
<dbReference type="PROSITE" id="PS00061">
    <property type="entry name" value="ADH_SHORT"/>
    <property type="match status" value="1"/>
</dbReference>
<dbReference type="Gene3D" id="3.40.50.720">
    <property type="entry name" value="NAD(P)-binding Rossmann-like Domain"/>
    <property type="match status" value="1"/>
</dbReference>
<evidence type="ECO:0000313" key="4">
    <source>
        <dbReference type="Proteomes" id="UP000626982"/>
    </source>
</evidence>
<dbReference type="SUPFAM" id="SSF51735">
    <property type="entry name" value="NAD(P)-binding Rossmann-fold domains"/>
    <property type="match status" value="1"/>
</dbReference>
<evidence type="ECO:0000313" key="3">
    <source>
        <dbReference type="EMBL" id="GGN81231.1"/>
    </source>
</evidence>
<evidence type="ECO:0000256" key="2">
    <source>
        <dbReference type="ARBA" id="ARBA00023002"/>
    </source>
</evidence>
<dbReference type="Proteomes" id="UP000626982">
    <property type="component" value="Unassembled WGS sequence"/>
</dbReference>
<comment type="similarity">
    <text evidence="1">Belongs to the short-chain dehydrogenases/reductases (SDR) family.</text>
</comment>
<protein>
    <submittedName>
        <fullName evidence="3">Dehydrogenase</fullName>
    </submittedName>
</protein>